<accession>A0A7R9E866</accession>
<organism evidence="1">
    <name type="scientific">Timema monikensis</name>
    <dbReference type="NCBI Taxonomy" id="170555"/>
    <lineage>
        <taxon>Eukaryota</taxon>
        <taxon>Metazoa</taxon>
        <taxon>Ecdysozoa</taxon>
        <taxon>Arthropoda</taxon>
        <taxon>Hexapoda</taxon>
        <taxon>Insecta</taxon>
        <taxon>Pterygota</taxon>
        <taxon>Neoptera</taxon>
        <taxon>Polyneoptera</taxon>
        <taxon>Phasmatodea</taxon>
        <taxon>Timematodea</taxon>
        <taxon>Timematoidea</taxon>
        <taxon>Timematidae</taxon>
        <taxon>Timema</taxon>
    </lineage>
</organism>
<name>A0A7R9E866_9NEOP</name>
<evidence type="ECO:0000313" key="1">
    <source>
        <dbReference type="EMBL" id="CAD7429234.1"/>
    </source>
</evidence>
<gene>
    <name evidence="1" type="ORF">TMSB3V08_LOCUS6014</name>
</gene>
<proteinExistence type="predicted"/>
<sequence length="102" mass="11141">MSPKTRGNGKDGKKDQINISSEAEAKILCDEASGHLKAGHHKKALHSYNSRAVELYRIVGRKEGGDIPLHWNCHEAQAYVGSKRRAGRPLQSVVIVAPTSQV</sequence>
<dbReference type="AlphaFoldDB" id="A0A7R9E866"/>
<protein>
    <submittedName>
        <fullName evidence="1">Uncharacterized protein</fullName>
    </submittedName>
</protein>
<dbReference type="EMBL" id="OB794012">
    <property type="protein sequence ID" value="CAD7429234.1"/>
    <property type="molecule type" value="Genomic_DNA"/>
</dbReference>
<reference evidence="1" key="1">
    <citation type="submission" date="2020-11" db="EMBL/GenBank/DDBJ databases">
        <authorList>
            <person name="Tran Van P."/>
        </authorList>
    </citation>
    <scope>NUCLEOTIDE SEQUENCE</scope>
</reference>